<sequence>MELLPTFDAYSDDELIADTSGNIVHMIKDTSTLAGTVDNINAVKQACFCILATEQEIHKIYDKSYGLQTFDLIGKDYSYIASELKRRIREALMQDDRINDVRDFVIERVKKDGIHLSFVVECDYGDISMDKTVKVVEGDS</sequence>
<accession>J5WDQ4</accession>
<dbReference type="SUPFAM" id="SSF160719">
    <property type="entry name" value="gpW/gp25-like"/>
    <property type="match status" value="1"/>
</dbReference>
<dbReference type="Pfam" id="PF10934">
    <property type="entry name" value="Sheath_initiator"/>
    <property type="match status" value="1"/>
</dbReference>
<organism evidence="1 2">
    <name type="scientific">Peptoanaerobacter stomatis</name>
    <dbReference type="NCBI Taxonomy" id="796937"/>
    <lineage>
        <taxon>Bacteria</taxon>
        <taxon>Bacillati</taxon>
        <taxon>Bacillota</taxon>
        <taxon>Clostridia</taxon>
        <taxon>Peptostreptococcales</taxon>
        <taxon>Filifactoraceae</taxon>
        <taxon>Peptoanaerobacter</taxon>
    </lineage>
</organism>
<comment type="caution">
    <text evidence="1">The sequence shown here is derived from an EMBL/GenBank/DDBJ whole genome shotgun (WGS) entry which is preliminary data.</text>
</comment>
<gene>
    <name evidence="1" type="ORF">HMPREF1143_1968</name>
</gene>
<evidence type="ECO:0000313" key="1">
    <source>
        <dbReference type="EMBL" id="EJU21182.1"/>
    </source>
</evidence>
<dbReference type="RefSeq" id="WP_009531423.1">
    <property type="nucleotide sequence ID" value="NZ_ALNK01000028.1"/>
</dbReference>
<dbReference type="EMBL" id="ALNK01000028">
    <property type="protein sequence ID" value="EJU21182.1"/>
    <property type="molecule type" value="Genomic_DNA"/>
</dbReference>
<protein>
    <submittedName>
        <fullName evidence="1">PF10934 family protein</fullName>
    </submittedName>
</protein>
<keyword evidence="2" id="KW-1185">Reference proteome</keyword>
<dbReference type="AlphaFoldDB" id="J5WDQ4"/>
<dbReference type="InterPro" id="IPR020288">
    <property type="entry name" value="Sheath_initiator"/>
</dbReference>
<reference evidence="1 2" key="1">
    <citation type="submission" date="2012-07" db="EMBL/GenBank/DDBJ databases">
        <authorList>
            <person name="Durkin A.S."/>
            <person name="McCorrison J."/>
            <person name="Torralba M."/>
            <person name="Gillis M."/>
            <person name="Methe B."/>
            <person name="Sutton G."/>
            <person name="Nelson K.E."/>
        </authorList>
    </citation>
    <scope>NUCLEOTIDE SEQUENCE [LARGE SCALE GENOMIC DNA]</scope>
    <source>
        <strain evidence="1 2">OBRC8</strain>
    </source>
</reference>
<dbReference type="Proteomes" id="UP000005244">
    <property type="component" value="Unassembled WGS sequence"/>
</dbReference>
<proteinExistence type="predicted"/>
<name>J5WDQ4_9FIRM</name>
<evidence type="ECO:0000313" key="2">
    <source>
        <dbReference type="Proteomes" id="UP000005244"/>
    </source>
</evidence>